<dbReference type="RefSeq" id="WP_000824843.1">
    <property type="nucleotide sequence ID" value="NZ_AP029000.1"/>
</dbReference>
<dbReference type="PANTHER" id="PTHR33420:SF33">
    <property type="entry name" value="MINOR FIMBRIAL SUBUNIT"/>
    <property type="match status" value="1"/>
</dbReference>
<organism evidence="1 2">
    <name type="scientific">Escherichia coli</name>
    <dbReference type="NCBI Taxonomy" id="562"/>
    <lineage>
        <taxon>Bacteria</taxon>
        <taxon>Pseudomonadati</taxon>
        <taxon>Pseudomonadota</taxon>
        <taxon>Gammaproteobacteria</taxon>
        <taxon>Enterobacterales</taxon>
        <taxon>Enterobacteriaceae</taxon>
        <taxon>Escherichia</taxon>
    </lineage>
</organism>
<dbReference type="PANTHER" id="PTHR33420">
    <property type="entry name" value="FIMBRIAL SUBUNIT ELFA-RELATED"/>
    <property type="match status" value="1"/>
</dbReference>
<evidence type="ECO:0000313" key="2">
    <source>
        <dbReference type="Proteomes" id="UP000372890"/>
    </source>
</evidence>
<dbReference type="GO" id="GO:0009289">
    <property type="term" value="C:pilus"/>
    <property type="evidence" value="ECO:0007669"/>
    <property type="project" value="InterPro"/>
</dbReference>
<accession>A0A0D8VZU6</accession>
<dbReference type="InterPro" id="IPR008966">
    <property type="entry name" value="Adhesion_dom_sf"/>
</dbReference>
<dbReference type="InterPro" id="IPR050263">
    <property type="entry name" value="Bact_Fimbrial_Adh_Pro"/>
</dbReference>
<dbReference type="EMBL" id="CAADIS010000004">
    <property type="protein sequence ID" value="VFS17275.1"/>
    <property type="molecule type" value="Genomic_DNA"/>
</dbReference>
<name>A0A0D8VZU6_ECOLX</name>
<dbReference type="SUPFAM" id="SSF49401">
    <property type="entry name" value="Bacterial adhesins"/>
    <property type="match status" value="1"/>
</dbReference>
<dbReference type="Pfam" id="PF00419">
    <property type="entry name" value="Fimbrial"/>
    <property type="match status" value="1"/>
</dbReference>
<proteinExistence type="predicted"/>
<dbReference type="InterPro" id="IPR000259">
    <property type="entry name" value="Adhesion_dom_fimbrial"/>
</dbReference>
<dbReference type="AlphaFoldDB" id="A0A0D8VZU6"/>
<reference evidence="1 2" key="1">
    <citation type="submission" date="2019-03" db="EMBL/GenBank/DDBJ databases">
        <authorList>
            <consortium name="Pathogen Informatics"/>
        </authorList>
    </citation>
    <scope>NUCLEOTIDE SEQUENCE [LARGE SCALE GENOMIC DNA]</scope>
    <source>
        <strain evidence="1 2">NCTC9001</strain>
    </source>
</reference>
<dbReference type="Gene3D" id="2.60.40.1090">
    <property type="entry name" value="Fimbrial-type adhesion domain"/>
    <property type="match status" value="1"/>
</dbReference>
<dbReference type="InterPro" id="IPR036937">
    <property type="entry name" value="Adhesion_dom_fimbrial_sf"/>
</dbReference>
<dbReference type="GO" id="GO:0043709">
    <property type="term" value="P:cell adhesion involved in single-species biofilm formation"/>
    <property type="evidence" value="ECO:0007669"/>
    <property type="project" value="TreeGrafter"/>
</dbReference>
<gene>
    <name evidence="1" type="ORF">NCTC9001_01888</name>
</gene>
<dbReference type="OMA" id="LINPPPC"/>
<sequence length="159" mass="17274">MKRLAWCLLYGFAGLAQAAINDVTFHGTLVSPPACTISDGKTIEVEFRNVIIDNINGDNFRQDVPYTITCDPDVRDDAWEMSLTWTGSQTPYDDSAIETDVSGLGIELQQNGQPFKLGTPLKIDPSTPPTLQAVPVKANDAALSDGTFSAYATLQVDYQ</sequence>
<dbReference type="Proteomes" id="UP000372890">
    <property type="component" value="Unassembled WGS sequence"/>
</dbReference>
<protein>
    <submittedName>
        <fullName evidence="1">Fimbrial-like protein YfcQ</fullName>
    </submittedName>
</protein>
<evidence type="ECO:0000313" key="1">
    <source>
        <dbReference type="EMBL" id="VFS17275.1"/>
    </source>
</evidence>